<proteinExistence type="predicted"/>
<name>A0A067SHH3_GALM3</name>
<dbReference type="Proteomes" id="UP000027222">
    <property type="component" value="Unassembled WGS sequence"/>
</dbReference>
<reference evidence="2" key="1">
    <citation type="journal article" date="2014" name="Proc. Natl. Acad. Sci. U.S.A.">
        <title>Extensive sampling of basidiomycete genomes demonstrates inadequacy of the white-rot/brown-rot paradigm for wood decay fungi.</title>
        <authorList>
            <person name="Riley R."/>
            <person name="Salamov A.A."/>
            <person name="Brown D.W."/>
            <person name="Nagy L.G."/>
            <person name="Floudas D."/>
            <person name="Held B.W."/>
            <person name="Levasseur A."/>
            <person name="Lombard V."/>
            <person name="Morin E."/>
            <person name="Otillar R."/>
            <person name="Lindquist E.A."/>
            <person name="Sun H."/>
            <person name="LaButti K.M."/>
            <person name="Schmutz J."/>
            <person name="Jabbour D."/>
            <person name="Luo H."/>
            <person name="Baker S.E."/>
            <person name="Pisabarro A.G."/>
            <person name="Walton J.D."/>
            <person name="Blanchette R.A."/>
            <person name="Henrissat B."/>
            <person name="Martin F."/>
            <person name="Cullen D."/>
            <person name="Hibbett D.S."/>
            <person name="Grigoriev I.V."/>
        </authorList>
    </citation>
    <scope>NUCLEOTIDE SEQUENCE [LARGE SCALE GENOMIC DNA]</scope>
    <source>
        <strain evidence="2">CBS 339.88</strain>
    </source>
</reference>
<sequence>MQTYLRKRKRPTASVASRLTAASLSPTKSCLSPCTLANIGNYALASYLGVEKRRRVKRRKKRRKKLTMKMATMKRARARTRLLFRRR</sequence>
<dbReference type="HOGENOM" id="CLU_2483537_0_0_1"/>
<dbReference type="EMBL" id="KL142426">
    <property type="protein sequence ID" value="KDR66223.1"/>
    <property type="molecule type" value="Genomic_DNA"/>
</dbReference>
<dbReference type="AlphaFoldDB" id="A0A067SHH3"/>
<organism evidence="1 2">
    <name type="scientific">Galerina marginata (strain CBS 339.88)</name>
    <dbReference type="NCBI Taxonomy" id="685588"/>
    <lineage>
        <taxon>Eukaryota</taxon>
        <taxon>Fungi</taxon>
        <taxon>Dikarya</taxon>
        <taxon>Basidiomycota</taxon>
        <taxon>Agaricomycotina</taxon>
        <taxon>Agaricomycetes</taxon>
        <taxon>Agaricomycetidae</taxon>
        <taxon>Agaricales</taxon>
        <taxon>Agaricineae</taxon>
        <taxon>Strophariaceae</taxon>
        <taxon>Galerina</taxon>
    </lineage>
</organism>
<protein>
    <submittedName>
        <fullName evidence="1">Uncharacterized protein</fullName>
    </submittedName>
</protein>
<accession>A0A067SHH3</accession>
<evidence type="ECO:0000313" key="1">
    <source>
        <dbReference type="EMBL" id="KDR66223.1"/>
    </source>
</evidence>
<evidence type="ECO:0000313" key="2">
    <source>
        <dbReference type="Proteomes" id="UP000027222"/>
    </source>
</evidence>
<gene>
    <name evidence="1" type="ORF">GALMADRAFT_1207567</name>
</gene>
<keyword evidence="2" id="KW-1185">Reference proteome</keyword>